<protein>
    <submittedName>
        <fullName evidence="2">Uncharacterized protein</fullName>
    </submittedName>
</protein>
<evidence type="ECO:0000256" key="1">
    <source>
        <dbReference type="SAM" id="MobiDB-lite"/>
    </source>
</evidence>
<evidence type="ECO:0000313" key="2">
    <source>
        <dbReference type="EMBL" id="KAK0390993.1"/>
    </source>
</evidence>
<reference evidence="2" key="1">
    <citation type="submission" date="2022-10" db="EMBL/GenBank/DDBJ databases">
        <title>Determination and structural analysis of whole genome sequence of Sarocladium strictum F4-1.</title>
        <authorList>
            <person name="Hu L."/>
            <person name="Jiang Y."/>
        </authorList>
    </citation>
    <scope>NUCLEOTIDE SEQUENCE</scope>
    <source>
        <strain evidence="2">F4-1</strain>
    </source>
</reference>
<organism evidence="2 3">
    <name type="scientific">Sarocladium strictum</name>
    <name type="common">Black bundle disease fungus</name>
    <name type="synonym">Acremonium strictum</name>
    <dbReference type="NCBI Taxonomy" id="5046"/>
    <lineage>
        <taxon>Eukaryota</taxon>
        <taxon>Fungi</taxon>
        <taxon>Dikarya</taxon>
        <taxon>Ascomycota</taxon>
        <taxon>Pezizomycotina</taxon>
        <taxon>Sordariomycetes</taxon>
        <taxon>Hypocreomycetidae</taxon>
        <taxon>Hypocreales</taxon>
        <taxon>Sarocladiaceae</taxon>
        <taxon>Sarocladium</taxon>
    </lineage>
</organism>
<sequence length="156" mass="17543">MPRAYKPTDPVEESISKPLPDLRPGTAGTSGTEAILTTNRRQASHNFQRAQRAERAYRARKRASAAREGYHEAGGHFKESARQFGFGMKKMARVVKSIPYVLGEKNEARRKGAEAKKKEKAMKKKAELEERLARQAADEEEENAGKEKEKEGDKQT</sequence>
<accession>A0AA39LBB9</accession>
<dbReference type="AlphaFoldDB" id="A0AA39LBB9"/>
<comment type="caution">
    <text evidence="2">The sequence shown here is derived from an EMBL/GenBank/DDBJ whole genome shotgun (WGS) entry which is preliminary data.</text>
</comment>
<feature type="compositionally biased region" description="Basic and acidic residues" evidence="1">
    <location>
        <begin position="104"/>
        <end position="117"/>
    </location>
</feature>
<proteinExistence type="predicted"/>
<feature type="region of interest" description="Disordered" evidence="1">
    <location>
        <begin position="104"/>
        <end position="156"/>
    </location>
</feature>
<feature type="region of interest" description="Disordered" evidence="1">
    <location>
        <begin position="1"/>
        <end position="50"/>
    </location>
</feature>
<dbReference type="EMBL" id="JAPDFR010000001">
    <property type="protein sequence ID" value="KAK0390993.1"/>
    <property type="molecule type" value="Genomic_DNA"/>
</dbReference>
<evidence type="ECO:0000313" key="3">
    <source>
        <dbReference type="Proteomes" id="UP001175261"/>
    </source>
</evidence>
<dbReference type="Proteomes" id="UP001175261">
    <property type="component" value="Unassembled WGS sequence"/>
</dbReference>
<keyword evidence="3" id="KW-1185">Reference proteome</keyword>
<feature type="compositionally biased region" description="Polar residues" evidence="1">
    <location>
        <begin position="27"/>
        <end position="48"/>
    </location>
</feature>
<name>A0AA39LBB9_SARSR</name>
<gene>
    <name evidence="2" type="ORF">NLU13_0495</name>
</gene>
<feature type="compositionally biased region" description="Basic and acidic residues" evidence="1">
    <location>
        <begin position="124"/>
        <end position="156"/>
    </location>
</feature>